<dbReference type="EMBL" id="CAJVQB010050068">
    <property type="protein sequence ID" value="CAG8834748.1"/>
    <property type="molecule type" value="Genomic_DNA"/>
</dbReference>
<reference evidence="2 3" key="1">
    <citation type="submission" date="2021-06" db="EMBL/GenBank/DDBJ databases">
        <authorList>
            <person name="Kallberg Y."/>
            <person name="Tangrot J."/>
            <person name="Rosling A."/>
        </authorList>
    </citation>
    <scope>NUCLEOTIDE SEQUENCE [LARGE SCALE GENOMIC DNA]</scope>
    <source>
        <strain evidence="2 3">120-4 pot B 10/14</strain>
    </source>
</reference>
<accession>A0ABN7WMN4</accession>
<proteinExistence type="predicted"/>
<gene>
    <name evidence="2" type="ORF">GMARGA_LOCUS32224</name>
</gene>
<evidence type="ECO:0000256" key="1">
    <source>
        <dbReference type="SAM" id="MobiDB-lite"/>
    </source>
</evidence>
<keyword evidence="3" id="KW-1185">Reference proteome</keyword>
<feature type="compositionally biased region" description="Basic and acidic residues" evidence="1">
    <location>
        <begin position="163"/>
        <end position="180"/>
    </location>
</feature>
<protein>
    <submittedName>
        <fullName evidence="2">28409_t:CDS:1</fullName>
    </submittedName>
</protein>
<feature type="region of interest" description="Disordered" evidence="1">
    <location>
        <begin position="149"/>
        <end position="214"/>
    </location>
</feature>
<comment type="caution">
    <text evidence="2">The sequence shown here is derived from an EMBL/GenBank/DDBJ whole genome shotgun (WGS) entry which is preliminary data.</text>
</comment>
<dbReference type="Proteomes" id="UP000789901">
    <property type="component" value="Unassembled WGS sequence"/>
</dbReference>
<evidence type="ECO:0000313" key="2">
    <source>
        <dbReference type="EMBL" id="CAG8834748.1"/>
    </source>
</evidence>
<name>A0ABN7WMN4_GIGMA</name>
<evidence type="ECO:0000313" key="3">
    <source>
        <dbReference type="Proteomes" id="UP000789901"/>
    </source>
</evidence>
<sequence length="249" mass="28413">RKHKVEGPEKGDSCKKMLKKTKLETQQDMLNEENKKNAAYLPPLLEQTENLASIETKKKHNIMNTNIKKRNWDNMIEEKTRNFKDITNTVNPWVDANSNETIVEKHDMVEETKSDNLQDGKPEGLEGLLDNCFFEHIEDMLDLSDHESYEQPTTNRHANGHGMQEEQGKPDEMVEEKETALEEEAATTPTAKGSPIEEENIPTIEPAVPPVPTALPKEESTLMVAEPIKDELATAYGKSKEQRFRNQFL</sequence>
<feature type="non-terminal residue" evidence="2">
    <location>
        <position position="1"/>
    </location>
</feature>
<organism evidence="2 3">
    <name type="scientific">Gigaspora margarita</name>
    <dbReference type="NCBI Taxonomy" id="4874"/>
    <lineage>
        <taxon>Eukaryota</taxon>
        <taxon>Fungi</taxon>
        <taxon>Fungi incertae sedis</taxon>
        <taxon>Mucoromycota</taxon>
        <taxon>Glomeromycotina</taxon>
        <taxon>Glomeromycetes</taxon>
        <taxon>Diversisporales</taxon>
        <taxon>Gigasporaceae</taxon>
        <taxon>Gigaspora</taxon>
    </lineage>
</organism>